<sequence>MRENTVASEIRKFNLLQEQRVHTYRLFEEGHKIYLSTSPNYDFPTFRQLVHDITQEFKRISADIIAIEKNLRSSGNAAVADTILAIQECEKKKLELTAHLQLARQMVTECSEGELEKMKEKEIRAELGHVVEEINDHLTELRYEVYNGE</sequence>
<reference evidence="1 3" key="1">
    <citation type="submission" date="2018-04" db="EMBL/GenBank/DDBJ databases">
        <authorList>
            <person name="Zhang X."/>
            <person name="Yuan J."/>
            <person name="Li F."/>
            <person name="Xiang J."/>
        </authorList>
    </citation>
    <scope>NUCLEOTIDE SEQUENCE [LARGE SCALE GENOMIC DNA]</scope>
    <source>
        <tissue evidence="1">Muscle</tissue>
    </source>
</reference>
<name>A0A3R7Q7X8_PENVA</name>
<dbReference type="OrthoDB" id="434723at2759"/>
<dbReference type="PANTHER" id="PTHR28309:SF1">
    <property type="entry name" value="REQUIRED FOR EXCISION 1-B DOMAIN-CONTAINING PROTEIN"/>
    <property type="match status" value="1"/>
</dbReference>
<dbReference type="PANTHER" id="PTHR28309">
    <property type="entry name" value="REQUIRED FOR EXCISION 1-B DOMAIN-CONTAINING PROTEIN"/>
    <property type="match status" value="1"/>
</dbReference>
<organism evidence="1 3">
    <name type="scientific">Penaeus vannamei</name>
    <name type="common">Whiteleg shrimp</name>
    <name type="synonym">Litopenaeus vannamei</name>
    <dbReference type="NCBI Taxonomy" id="6689"/>
    <lineage>
        <taxon>Eukaryota</taxon>
        <taxon>Metazoa</taxon>
        <taxon>Ecdysozoa</taxon>
        <taxon>Arthropoda</taxon>
        <taxon>Crustacea</taxon>
        <taxon>Multicrustacea</taxon>
        <taxon>Malacostraca</taxon>
        <taxon>Eumalacostraca</taxon>
        <taxon>Eucarida</taxon>
        <taxon>Decapoda</taxon>
        <taxon>Dendrobranchiata</taxon>
        <taxon>Penaeoidea</taxon>
        <taxon>Penaeidae</taxon>
        <taxon>Penaeus</taxon>
    </lineage>
</organism>
<keyword evidence="3" id="KW-1185">Reference proteome</keyword>
<dbReference type="InterPro" id="IPR039491">
    <property type="entry name" value="REX1-B"/>
</dbReference>
<gene>
    <name evidence="1" type="ORF">C7M84_010889</name>
    <name evidence="2" type="ORF">C7M84_010895</name>
</gene>
<dbReference type="EMBL" id="QCYY01002381">
    <property type="protein sequence ID" value="ROT70829.1"/>
    <property type="molecule type" value="Genomic_DNA"/>
</dbReference>
<accession>A0A3R7Q7X8</accession>
<dbReference type="Pfam" id="PF14966">
    <property type="entry name" value="DNA_repr_REX1B"/>
    <property type="match status" value="1"/>
</dbReference>
<reference evidence="1 3" key="2">
    <citation type="submission" date="2019-01" db="EMBL/GenBank/DDBJ databases">
        <title>The decoding of complex shrimp genome reveals the adaptation for benthos swimmer, frequently molting mechanism and breeding impact on genome.</title>
        <authorList>
            <person name="Sun Y."/>
            <person name="Gao Y."/>
            <person name="Yu Y."/>
        </authorList>
    </citation>
    <scope>NUCLEOTIDE SEQUENCE [LARGE SCALE GENOMIC DNA]</scope>
    <source>
        <tissue evidence="1">Muscle</tissue>
    </source>
</reference>
<evidence type="ECO:0000313" key="2">
    <source>
        <dbReference type="EMBL" id="ROT70829.1"/>
    </source>
</evidence>
<protein>
    <submittedName>
        <fullName evidence="1">Putative secreted salivary gland peptide</fullName>
    </submittedName>
</protein>
<evidence type="ECO:0000313" key="1">
    <source>
        <dbReference type="EMBL" id="ROT70823.1"/>
    </source>
</evidence>
<comment type="caution">
    <text evidence="1">The sequence shown here is derived from an EMBL/GenBank/DDBJ whole genome shotgun (WGS) entry which is preliminary data.</text>
</comment>
<evidence type="ECO:0000313" key="3">
    <source>
        <dbReference type="Proteomes" id="UP000283509"/>
    </source>
</evidence>
<dbReference type="EMBL" id="QCYY01002381">
    <property type="protein sequence ID" value="ROT70823.1"/>
    <property type="molecule type" value="Genomic_DNA"/>
</dbReference>
<dbReference type="Proteomes" id="UP000283509">
    <property type="component" value="Unassembled WGS sequence"/>
</dbReference>
<dbReference type="AlphaFoldDB" id="A0A3R7Q7X8"/>
<proteinExistence type="predicted"/>